<sequence length="221" mass="25982">MVFTERQKTELKTIAKEMVREMMQDKDFTEMLAGMLADNVFQNSGKDEMSIRLEEIEQSNKNTQLRILGIPESRDHSTETQIKKMFETKLGITDVTLQQCHRARKWKINEEELIVHVQSYPFLYDLTDARYSNTLIRENAWEEIDIANHAIIIMEQRQCVASISKLMYLSLVQAGVSYFNELLTIVEELRFTFYKSFDIVDELNRKLHCIKFRLEVSALAK</sequence>
<protein>
    <recommendedName>
        <fullName evidence="1">MADF domain-containing protein</fullName>
    </recommendedName>
</protein>
<gene>
    <name evidence="2" type="ORF">CALMAC_LOCUS7440</name>
</gene>
<reference evidence="2 3" key="1">
    <citation type="submission" date="2019-01" db="EMBL/GenBank/DDBJ databases">
        <authorList>
            <person name="Sayadi A."/>
        </authorList>
    </citation>
    <scope>NUCLEOTIDE SEQUENCE [LARGE SCALE GENOMIC DNA]</scope>
</reference>
<evidence type="ECO:0000313" key="3">
    <source>
        <dbReference type="Proteomes" id="UP000410492"/>
    </source>
</evidence>
<name>A0A653CA12_CALMS</name>
<dbReference type="InterPro" id="IPR006578">
    <property type="entry name" value="MADF-dom"/>
</dbReference>
<dbReference type="OrthoDB" id="6782718at2759"/>
<evidence type="ECO:0000313" key="2">
    <source>
        <dbReference type="EMBL" id="VEN44767.1"/>
    </source>
</evidence>
<evidence type="ECO:0000259" key="1">
    <source>
        <dbReference type="Pfam" id="PF10545"/>
    </source>
</evidence>
<dbReference type="Proteomes" id="UP000410492">
    <property type="component" value="Unassembled WGS sequence"/>
</dbReference>
<accession>A0A653CA12</accession>
<dbReference type="AlphaFoldDB" id="A0A653CA12"/>
<organism evidence="2 3">
    <name type="scientific">Callosobruchus maculatus</name>
    <name type="common">Southern cowpea weevil</name>
    <name type="synonym">Pulse bruchid</name>
    <dbReference type="NCBI Taxonomy" id="64391"/>
    <lineage>
        <taxon>Eukaryota</taxon>
        <taxon>Metazoa</taxon>
        <taxon>Ecdysozoa</taxon>
        <taxon>Arthropoda</taxon>
        <taxon>Hexapoda</taxon>
        <taxon>Insecta</taxon>
        <taxon>Pterygota</taxon>
        <taxon>Neoptera</taxon>
        <taxon>Endopterygota</taxon>
        <taxon>Coleoptera</taxon>
        <taxon>Polyphaga</taxon>
        <taxon>Cucujiformia</taxon>
        <taxon>Chrysomeloidea</taxon>
        <taxon>Chrysomelidae</taxon>
        <taxon>Bruchinae</taxon>
        <taxon>Bruchini</taxon>
        <taxon>Callosobruchus</taxon>
    </lineage>
</organism>
<feature type="non-terminal residue" evidence="2">
    <location>
        <position position="221"/>
    </location>
</feature>
<keyword evidence="3" id="KW-1185">Reference proteome</keyword>
<dbReference type="EMBL" id="CAACVG010007306">
    <property type="protein sequence ID" value="VEN44767.1"/>
    <property type="molecule type" value="Genomic_DNA"/>
</dbReference>
<dbReference type="Pfam" id="PF10545">
    <property type="entry name" value="MADF_DNA_bdg"/>
    <property type="match status" value="1"/>
</dbReference>
<feature type="domain" description="MADF" evidence="1">
    <location>
        <begin position="113"/>
        <end position="145"/>
    </location>
</feature>
<proteinExistence type="predicted"/>